<proteinExistence type="predicted"/>
<dbReference type="Proteomes" id="UP000002875">
    <property type="component" value="Chromosome"/>
</dbReference>
<evidence type="ECO:0000313" key="1">
    <source>
        <dbReference type="EMBL" id="AFK01598.1"/>
    </source>
</evidence>
<name>A0ABM5MWR5_EMTOG</name>
<organism evidence="1 2">
    <name type="scientific">Emticicia oligotrophica (strain DSM 17448 / CIP 109782 / MTCC 6937 / GPTSA100-15)</name>
    <dbReference type="NCBI Taxonomy" id="929562"/>
    <lineage>
        <taxon>Bacteria</taxon>
        <taxon>Pseudomonadati</taxon>
        <taxon>Bacteroidota</taxon>
        <taxon>Cytophagia</taxon>
        <taxon>Cytophagales</taxon>
        <taxon>Leadbetterellaceae</taxon>
        <taxon>Emticicia</taxon>
    </lineage>
</organism>
<dbReference type="EMBL" id="CP002961">
    <property type="protein sequence ID" value="AFK01598.1"/>
    <property type="molecule type" value="Genomic_DNA"/>
</dbReference>
<accession>A0ABM5MWR5</accession>
<protein>
    <submittedName>
        <fullName evidence="1">Uncharacterized protein</fullName>
    </submittedName>
</protein>
<sequence>MTFEEYLLSKKIDANKFMKSEPERFAEWRRLFAEMHPESFTSQKKFLINPTRRKYLLET</sequence>
<evidence type="ECO:0000313" key="2">
    <source>
        <dbReference type="Proteomes" id="UP000002875"/>
    </source>
</evidence>
<reference evidence="1 2" key="1">
    <citation type="submission" date="2011-07" db="EMBL/GenBank/DDBJ databases">
        <title>The complete genome of chromosome of Emticicia oligotrophica DSM 17448.</title>
        <authorList>
            <consortium name="US DOE Joint Genome Institute (JGI-PGF)"/>
            <person name="Lucas S."/>
            <person name="Han J."/>
            <person name="Lapidus A."/>
            <person name="Bruce D."/>
            <person name="Goodwin L."/>
            <person name="Pitluck S."/>
            <person name="Peters L."/>
            <person name="Kyrpides N."/>
            <person name="Mavromatis K."/>
            <person name="Ivanova N."/>
            <person name="Ovchinnikova G."/>
            <person name="Teshima H."/>
            <person name="Detter J.C."/>
            <person name="Tapia R."/>
            <person name="Han C."/>
            <person name="Land M."/>
            <person name="Hauser L."/>
            <person name="Markowitz V."/>
            <person name="Cheng J.-F."/>
            <person name="Hugenholtz P."/>
            <person name="Woyke T."/>
            <person name="Wu D."/>
            <person name="Tindall B."/>
            <person name="Pomrenke H."/>
            <person name="Brambilla E."/>
            <person name="Klenk H.-P."/>
            <person name="Eisen J.A."/>
        </authorList>
    </citation>
    <scope>NUCLEOTIDE SEQUENCE [LARGE SCALE GENOMIC DNA]</scope>
    <source>
        <strain evidence="1 2">DSM 17448</strain>
    </source>
</reference>
<gene>
    <name evidence="1" type="ordered locus">Emtol_0444</name>
</gene>
<keyword evidence="2" id="KW-1185">Reference proteome</keyword>
<dbReference type="RefSeq" id="WP_015027302.1">
    <property type="nucleotide sequence ID" value="NC_018748.1"/>
</dbReference>